<dbReference type="Gene3D" id="2.60.200.20">
    <property type="match status" value="1"/>
</dbReference>
<evidence type="ECO:0000313" key="6">
    <source>
        <dbReference type="EMBL" id="CAF0720000.1"/>
    </source>
</evidence>
<feature type="compositionally biased region" description="Pro residues" evidence="2">
    <location>
        <begin position="1643"/>
        <end position="1652"/>
    </location>
</feature>
<dbReference type="Pfam" id="PF00595">
    <property type="entry name" value="PDZ"/>
    <property type="match status" value="1"/>
</dbReference>
<feature type="compositionally biased region" description="Low complexity" evidence="2">
    <location>
        <begin position="1568"/>
        <end position="1577"/>
    </location>
</feature>
<dbReference type="GO" id="GO:0005912">
    <property type="term" value="C:adherens junction"/>
    <property type="evidence" value="ECO:0007669"/>
    <property type="project" value="TreeGrafter"/>
</dbReference>
<dbReference type="InterPro" id="IPR029071">
    <property type="entry name" value="Ubiquitin-like_domsf"/>
</dbReference>
<feature type="region of interest" description="Disordered" evidence="2">
    <location>
        <begin position="1132"/>
        <end position="1168"/>
    </location>
</feature>
<dbReference type="Gene3D" id="3.10.20.90">
    <property type="entry name" value="Phosphatidylinositol 3-kinase Catalytic Subunit, Chain A, domain 1"/>
    <property type="match status" value="2"/>
</dbReference>
<feature type="compositionally biased region" description="Low complexity" evidence="2">
    <location>
        <begin position="1132"/>
        <end position="1142"/>
    </location>
</feature>
<dbReference type="InterPro" id="IPR028842">
    <property type="entry name" value="Afadin"/>
</dbReference>
<feature type="compositionally biased region" description="Polar residues" evidence="2">
    <location>
        <begin position="1618"/>
        <end position="1627"/>
    </location>
</feature>
<feature type="compositionally biased region" description="Polar residues" evidence="2">
    <location>
        <begin position="1184"/>
        <end position="1202"/>
    </location>
</feature>
<feature type="domain" description="PDZ" evidence="3">
    <location>
        <begin position="1008"/>
        <end position="1092"/>
    </location>
</feature>
<feature type="domain" description="Ras-associating" evidence="4">
    <location>
        <begin position="37"/>
        <end position="132"/>
    </location>
</feature>
<dbReference type="InterPro" id="IPR000159">
    <property type="entry name" value="RA_dom"/>
</dbReference>
<evidence type="ECO:0000259" key="3">
    <source>
        <dbReference type="PROSITE" id="PS50106"/>
    </source>
</evidence>
<dbReference type="Pfam" id="PF01843">
    <property type="entry name" value="DIL"/>
    <property type="match status" value="1"/>
</dbReference>
<comment type="caution">
    <text evidence="6">The sequence shown here is derived from an EMBL/GenBank/DDBJ whole genome shotgun (WGS) entry which is preliminary data.</text>
</comment>
<evidence type="ECO:0000313" key="7">
    <source>
        <dbReference type="Proteomes" id="UP000663879"/>
    </source>
</evidence>
<keyword evidence="1" id="KW-0175">Coiled coil</keyword>
<dbReference type="SMART" id="SM00314">
    <property type="entry name" value="RA"/>
    <property type="match status" value="2"/>
</dbReference>
<feature type="region of interest" description="Disordered" evidence="2">
    <location>
        <begin position="330"/>
        <end position="350"/>
    </location>
</feature>
<feature type="domain" description="Ras-associating" evidence="4">
    <location>
        <begin position="218"/>
        <end position="321"/>
    </location>
</feature>
<sequence length="1761" mass="203088">MNIMNLDKREITRLINEWNSSRYELFALSQPNDRLEFHGVMRFYFQDAGEKVSTKCIRVDSTATTEDVIEVLIEKFRPDMKSLSSPKDYAIYEVHSDAQERKLDSSERPLWIQLEWGKEGREGRFLLKNENCKTVQFDANADGLIRDKKRMSKRDKKKLLKQKEAQKENSKVNVAEHLYKEVPDSNFTRSISNPEIVMARRRQQKLENKLKQIKNRDGGGTLKVYGETLKPDIPYKTLLMSNQDTAAFAVKETLEKYGLTNEDPDNYCLVQVVTPSREEREKHGAQIKEYILEDTACPLAILMKHPSTGGSIIFQIRRCTPDILAIRKQKKKLESEKQQQQHQNKFNTINSQSSLAQNLGQNKSLDTPEMTNQQKLPFLVELTYEGFDLPQPRIIQFKSDFYEIGNDKYLASTHPLNYIRIDPAIPGIEKKHCGIKKSSDNLQLLLIPYAETYVNDRLVKEHTQLFNGFTIRLGKYCLFRLENPNELNNIGNNKPVGTQQVQQTPVPANYGLLYDGQITEPSVHQNRALSPIQNRMEPNRMSQNQINKLTPQQTTTTPVESGLPGLLQFSDENGEDALLAQICTSQNTNWQFKLAPVYTMYMMLRYRLSRKYKPDLTFNDKLNSLPYLIHKMVNYIREAVDLNHSDKYILPYWLSNSSELLYFLKQDIHLSQVSYDAQDALAECVQITFKYIVNIMQMQLDLVLASFFDPSDHIEEVNLVNDSDIFENDFKRPTLKHVIGVLNEAMSLLRGARVNAALTIQLFSQLFHYISIWLFNRLVNDQRSGLCSFYWGERLLRRLGKIKIWAEKQGLELAADCHLQKINHAAYFLQAPKHDAQFASNISSNCFSLNSFQIKCLIKNYVMGNQEPQLSPQLLNSLIITAQNTADLVIKQEGRQLQLDEDVELQLPFLLPQDGHSSEIIKGLPAGLLEFLESLQNMGHCWLWQNNQGPGSWKKFMIKHQNELNNQASQQTPQPPPSQPVQNMYKSLPNTPIEQPQPIKNSHPKVIQIKLAKKNGGLGLSIVAAPGSNKMLGIYIKSVVPGGAAADDGRLNDGDQLLAVDDNSLINITQERAAELMTKSGPVVLLTIAKDAAVYNSVEGLNDKPVGKSQQFNPTQSMPILNNSQNFQPLQQQQSQQNFSAQTLPRNHHLHQQSEIQEQPNYRARSMSSEILDRNPQPKIIPQLNHQQPQVQRSLPNEQQIRYGSERPVMMDHRYQRNLPNEIGPRYGSERPASTLPQQQRNNFDTSPIKQFNQPIKQRQASLNELDEIDYNNQNENNFDDLYGKVNQNRQNEQYKTLPNRPNNLNINNGIEDARTKSFGQLYEQIWSQNNNQVRQTPQHQFQQQQLVNRMNQVSLEEPKVSRSNLLFEQNRNGTMAQRNYENQMIQNQSRPPPPAVMAKPSIPAKNFNLNLQNHQNQKYQEHHVEISIQQNFTAGTAKIINQKDQYLTREKADEEFRLNLLKQRIEMLNDLESKSYRTHEEENKLNKLRTEIEFDKRVIEMKSLSNYLDETADDNDTLEYAPEVRERFANEILQRRKQFQEENEMKLDRVMEAKREEQRLKRHVDRNSNSNLQELNNQNFQELEIIHARSSTDLSELSSSRPQKHVQFMQEAEMISPKSSIGNNLKATSSSSSSDQLDSSPSTPPPLPAQPQPNHHPKRVMFSDIEFDRNEIKNDDIIHNTPSVIGANEVYVDQRLKAKLQQQQLQQQMIIEGEKLSFKDKMKLFAKQSGENLINDADNKLKVSRKQREIESKFVSTENK</sequence>
<feature type="compositionally biased region" description="Polar residues" evidence="2">
    <location>
        <begin position="984"/>
        <end position="1000"/>
    </location>
</feature>
<dbReference type="PROSITE" id="PS50106">
    <property type="entry name" value="PDZ"/>
    <property type="match status" value="1"/>
</dbReference>
<feature type="region of interest" description="Disordered" evidence="2">
    <location>
        <begin position="966"/>
        <end position="1000"/>
    </location>
</feature>
<dbReference type="InterPro" id="IPR002710">
    <property type="entry name" value="Dilute_dom"/>
</dbReference>
<dbReference type="GO" id="GO:0032880">
    <property type="term" value="P:regulation of protein localization"/>
    <property type="evidence" value="ECO:0007669"/>
    <property type="project" value="TreeGrafter"/>
</dbReference>
<evidence type="ECO:0000256" key="1">
    <source>
        <dbReference type="SAM" id="Coils"/>
    </source>
</evidence>
<organism evidence="6 7">
    <name type="scientific">Brachionus calyciflorus</name>
    <dbReference type="NCBI Taxonomy" id="104777"/>
    <lineage>
        <taxon>Eukaryota</taxon>
        <taxon>Metazoa</taxon>
        <taxon>Spiralia</taxon>
        <taxon>Gnathifera</taxon>
        <taxon>Rotifera</taxon>
        <taxon>Eurotatoria</taxon>
        <taxon>Monogononta</taxon>
        <taxon>Pseudotrocha</taxon>
        <taxon>Ploima</taxon>
        <taxon>Brachionidae</taxon>
        <taxon>Brachionus</taxon>
    </lineage>
</organism>
<dbReference type="SUPFAM" id="SSF54236">
    <property type="entry name" value="Ubiquitin-like"/>
    <property type="match status" value="2"/>
</dbReference>
<feature type="compositionally biased region" description="Low complexity" evidence="2">
    <location>
        <begin position="1628"/>
        <end position="1642"/>
    </location>
</feature>
<dbReference type="InterPro" id="IPR036034">
    <property type="entry name" value="PDZ_sf"/>
</dbReference>
<protein>
    <recommendedName>
        <fullName evidence="8">Afadin</fullName>
    </recommendedName>
</protein>
<feature type="region of interest" description="Disordered" evidence="2">
    <location>
        <begin position="1558"/>
        <end position="1577"/>
    </location>
</feature>
<keyword evidence="7" id="KW-1185">Reference proteome</keyword>
<dbReference type="Proteomes" id="UP000663879">
    <property type="component" value="Unassembled WGS sequence"/>
</dbReference>
<dbReference type="GO" id="GO:0007165">
    <property type="term" value="P:signal transduction"/>
    <property type="evidence" value="ECO:0007669"/>
    <property type="project" value="InterPro"/>
</dbReference>
<dbReference type="Gene3D" id="2.30.42.10">
    <property type="match status" value="1"/>
</dbReference>
<evidence type="ECO:0000259" key="4">
    <source>
        <dbReference type="PROSITE" id="PS50200"/>
    </source>
</evidence>
<dbReference type="PANTHER" id="PTHR10398:SF2">
    <property type="entry name" value="AFADIN"/>
    <property type="match status" value="1"/>
</dbReference>
<evidence type="ECO:0000259" key="5">
    <source>
        <dbReference type="PROSITE" id="PS51126"/>
    </source>
</evidence>
<dbReference type="GO" id="GO:0050839">
    <property type="term" value="F:cell adhesion molecule binding"/>
    <property type="evidence" value="ECO:0007669"/>
    <property type="project" value="TreeGrafter"/>
</dbReference>
<feature type="compositionally biased region" description="Polar residues" evidence="2">
    <location>
        <begin position="1235"/>
        <end position="1251"/>
    </location>
</feature>
<dbReference type="CDD" id="cd01782">
    <property type="entry name" value="RA1_Afadin"/>
    <property type="match status" value="1"/>
</dbReference>
<dbReference type="Pfam" id="PF00788">
    <property type="entry name" value="RA"/>
    <property type="match status" value="2"/>
</dbReference>
<dbReference type="PANTHER" id="PTHR10398">
    <property type="entry name" value="AFADIN"/>
    <property type="match status" value="1"/>
</dbReference>
<name>A0A813MH22_9BILA</name>
<evidence type="ECO:0008006" key="8">
    <source>
        <dbReference type="Google" id="ProtNLM"/>
    </source>
</evidence>
<dbReference type="SMART" id="SM00228">
    <property type="entry name" value="PDZ"/>
    <property type="match status" value="1"/>
</dbReference>
<dbReference type="SUPFAM" id="SSF50156">
    <property type="entry name" value="PDZ domain-like"/>
    <property type="match status" value="1"/>
</dbReference>
<accession>A0A813MH22</accession>
<dbReference type="InterPro" id="IPR001478">
    <property type="entry name" value="PDZ"/>
</dbReference>
<dbReference type="OrthoDB" id="6260541at2759"/>
<evidence type="ECO:0000256" key="2">
    <source>
        <dbReference type="SAM" id="MobiDB-lite"/>
    </source>
</evidence>
<dbReference type="SMART" id="SM01132">
    <property type="entry name" value="DIL"/>
    <property type="match status" value="1"/>
</dbReference>
<feature type="coiled-coil region" evidence="1">
    <location>
        <begin position="149"/>
        <end position="216"/>
    </location>
</feature>
<gene>
    <name evidence="6" type="ORF">OXX778_LOCUS2080</name>
</gene>
<dbReference type="CDD" id="cd01781">
    <property type="entry name" value="RA2_Afadin"/>
    <property type="match status" value="1"/>
</dbReference>
<dbReference type="PROSITE" id="PS50200">
    <property type="entry name" value="RA"/>
    <property type="match status" value="2"/>
</dbReference>
<feature type="region of interest" description="Disordered" evidence="2">
    <location>
        <begin position="1615"/>
        <end position="1659"/>
    </location>
</feature>
<dbReference type="InterPro" id="IPR008984">
    <property type="entry name" value="SMAD_FHA_dom_sf"/>
</dbReference>
<feature type="region of interest" description="Disordered" evidence="2">
    <location>
        <begin position="1180"/>
        <end position="1251"/>
    </location>
</feature>
<feature type="domain" description="Dilute" evidence="5">
    <location>
        <begin position="630"/>
        <end position="884"/>
    </location>
</feature>
<dbReference type="SUPFAM" id="SSF49879">
    <property type="entry name" value="SMAD/FHA domain"/>
    <property type="match status" value="1"/>
</dbReference>
<dbReference type="EMBL" id="CAJNOC010000152">
    <property type="protein sequence ID" value="CAF0720000.1"/>
    <property type="molecule type" value="Genomic_DNA"/>
</dbReference>
<proteinExistence type="predicted"/>
<dbReference type="PROSITE" id="PS51126">
    <property type="entry name" value="DILUTE"/>
    <property type="match status" value="1"/>
</dbReference>
<reference evidence="6" key="1">
    <citation type="submission" date="2021-02" db="EMBL/GenBank/DDBJ databases">
        <authorList>
            <person name="Nowell W R."/>
        </authorList>
    </citation>
    <scope>NUCLEOTIDE SEQUENCE</scope>
    <source>
        <strain evidence="6">Ploen Becks lab</strain>
    </source>
</reference>